<dbReference type="Pfam" id="PF21307">
    <property type="entry name" value="Glyco_hydro_95_C"/>
    <property type="match status" value="1"/>
</dbReference>
<feature type="domain" description="Glycosyl hydrolase family 95 N-terminal" evidence="1">
    <location>
        <begin position="29"/>
        <end position="263"/>
    </location>
</feature>
<reference evidence="4" key="1">
    <citation type="submission" date="2023-07" db="EMBL/GenBank/DDBJ databases">
        <title>Two novel species in the genus Flavivirga.</title>
        <authorList>
            <person name="Kwon K."/>
        </authorList>
    </citation>
    <scope>NUCLEOTIDE SEQUENCE</scope>
    <source>
        <strain evidence="4">KACC 14157</strain>
    </source>
</reference>
<feature type="domain" description="Alpha fucosidase A-like C-terminal" evidence="2">
    <location>
        <begin position="696"/>
        <end position="758"/>
    </location>
</feature>
<organism evidence="4 5">
    <name type="scientific">Flavivirga amylovorans</name>
    <dbReference type="NCBI Taxonomy" id="870486"/>
    <lineage>
        <taxon>Bacteria</taxon>
        <taxon>Pseudomonadati</taxon>
        <taxon>Bacteroidota</taxon>
        <taxon>Flavobacteriia</taxon>
        <taxon>Flavobacteriales</taxon>
        <taxon>Flavobacteriaceae</taxon>
        <taxon>Flavivirga</taxon>
    </lineage>
</organism>
<dbReference type="Pfam" id="PF14498">
    <property type="entry name" value="Glyco_hyd_65N_2"/>
    <property type="match status" value="1"/>
</dbReference>
<dbReference type="InterPro" id="IPR027414">
    <property type="entry name" value="GH95_N_dom"/>
</dbReference>
<protein>
    <submittedName>
        <fullName evidence="4">Glycoside hydrolase family 95 protein</fullName>
    </submittedName>
</protein>
<dbReference type="PROSITE" id="PS51257">
    <property type="entry name" value="PROKAR_LIPOPROTEIN"/>
    <property type="match status" value="1"/>
</dbReference>
<dbReference type="Pfam" id="PF22124">
    <property type="entry name" value="Glyco_hydro_95_cat"/>
    <property type="match status" value="1"/>
</dbReference>
<evidence type="ECO:0000259" key="1">
    <source>
        <dbReference type="Pfam" id="PF14498"/>
    </source>
</evidence>
<dbReference type="InterPro" id="IPR016518">
    <property type="entry name" value="Alpha-L-fucosidase"/>
</dbReference>
<dbReference type="RefSeq" id="WP_303281081.1">
    <property type="nucleotide sequence ID" value="NZ_BAABCZ010000016.1"/>
</dbReference>
<dbReference type="Gene3D" id="2.70.98.50">
    <property type="entry name" value="putative glycoside hydrolase family protein from bacillus halodurans"/>
    <property type="match status" value="1"/>
</dbReference>
<sequence length="779" mass="88979">MRLKVILYFVLIVSCSPKKNANKQLELKLWYKQPATIWEEALSIGNGRLGAMVYGVPSSDTIQFNEDTFWAGGPDTFTKPETYKVLPEIRQLVFDGKYKEAQNLVNEKFIGPKMMPFLPMGDLVLDIKGHENYSNYRRELDLRTAITKVEYDVDDTKFTREVFVSFRKQAIIVHMEAIGTKKMDFTVSFANDLDAKSEAIDNSTLKLSGKAPTINGREGKVTFASLLKIRNHSGTNEIQGSSIVVNNASSVDLILVAATNFRSYNDLSRNPDLMCELYHSEMELESYDQIKYDHIDKHQELFNRVEFKLPETKNSDLPTNERLELFQNFPDPSLVALYYQFGRYLLMSSSRPAGQPANLQGLWNNKILLPQDSKYNANINFEMNYWAANSANLRECAMPLYTFVRDLSETGKITAKNNYNANGWVLHHYTDIWRSTYPIDGTAWGIWPIRGAWLCTYLWEYYQYSLDENFLKLFYPVIKESAQFFVETLVEHPEKGWLVTCPTVSSENRLFDENISICGGSFIDNQLLRDLFKSCIQASEILGIDKEFADTLKATIVRLGPNQIVKDGYLQECLEDRDMNIPELKHKHVSHLYGLFPGNQFTKEDTPELWEACRKSLEMQGDEGTGSSLAWKINLWAHLYNGNQAYMLFKKLLKPTKFGEHGISEGTYPNLFNANSSFQMDGNLGAVSGINEMLLQNRKDEIILLPALPSEWGKGSIEGIRAKGGFEVSIVWKEGKLTAVRIMSKKGKQCNLKYGKKTFQLETIAGKHYLLDGDFQVRK</sequence>
<evidence type="ECO:0000259" key="2">
    <source>
        <dbReference type="Pfam" id="PF21307"/>
    </source>
</evidence>
<dbReference type="PIRSF" id="PIRSF007663">
    <property type="entry name" value="UCP007663"/>
    <property type="match status" value="1"/>
</dbReference>
<dbReference type="InterPro" id="IPR008928">
    <property type="entry name" value="6-hairpin_glycosidase_sf"/>
</dbReference>
<dbReference type="EMBL" id="JAUOEM010000001">
    <property type="protein sequence ID" value="MDO5986569.1"/>
    <property type="molecule type" value="Genomic_DNA"/>
</dbReference>
<gene>
    <name evidence="4" type="ORF">Q4Q39_04030</name>
</gene>
<evidence type="ECO:0000313" key="4">
    <source>
        <dbReference type="EMBL" id="MDO5986569.1"/>
    </source>
</evidence>
<dbReference type="PANTHER" id="PTHR31084">
    <property type="entry name" value="ALPHA-L-FUCOSIDASE 2"/>
    <property type="match status" value="1"/>
</dbReference>
<dbReference type="InterPro" id="IPR013780">
    <property type="entry name" value="Glyco_hydro_b"/>
</dbReference>
<dbReference type="SUPFAM" id="SSF48208">
    <property type="entry name" value="Six-hairpin glycosidases"/>
    <property type="match status" value="1"/>
</dbReference>
<comment type="caution">
    <text evidence="4">The sequence shown here is derived from an EMBL/GenBank/DDBJ whole genome shotgun (WGS) entry which is preliminary data.</text>
</comment>
<name>A0ABT8WY17_9FLAO</name>
<proteinExistence type="predicted"/>
<dbReference type="InterPro" id="IPR054363">
    <property type="entry name" value="GH95_cat"/>
</dbReference>
<keyword evidence="5" id="KW-1185">Reference proteome</keyword>
<keyword evidence="4" id="KW-0378">Hydrolase</keyword>
<feature type="domain" description="Glycosyl hydrolase family 95 catalytic" evidence="3">
    <location>
        <begin position="286"/>
        <end position="694"/>
    </location>
</feature>
<evidence type="ECO:0000313" key="5">
    <source>
        <dbReference type="Proteomes" id="UP001176891"/>
    </source>
</evidence>
<dbReference type="GO" id="GO:0016787">
    <property type="term" value="F:hydrolase activity"/>
    <property type="evidence" value="ECO:0007669"/>
    <property type="project" value="UniProtKB-KW"/>
</dbReference>
<evidence type="ECO:0000259" key="3">
    <source>
        <dbReference type="Pfam" id="PF22124"/>
    </source>
</evidence>
<dbReference type="Gene3D" id="2.60.40.1180">
    <property type="entry name" value="Golgi alpha-mannosidase II"/>
    <property type="match status" value="1"/>
</dbReference>
<dbReference type="PANTHER" id="PTHR31084:SF0">
    <property type="entry name" value="ALPHA-L-FUCOSIDASE 2"/>
    <property type="match status" value="1"/>
</dbReference>
<accession>A0ABT8WY17</accession>
<dbReference type="InterPro" id="IPR049053">
    <property type="entry name" value="AFCA-like_C"/>
</dbReference>
<dbReference type="Proteomes" id="UP001176891">
    <property type="component" value="Unassembled WGS sequence"/>
</dbReference>